<keyword evidence="3" id="KW-1185">Reference proteome</keyword>
<feature type="signal peptide" evidence="1">
    <location>
        <begin position="1"/>
        <end position="17"/>
    </location>
</feature>
<evidence type="ECO:0000313" key="3">
    <source>
        <dbReference type="Proteomes" id="UP000233100"/>
    </source>
</evidence>
<organism evidence="2 3">
    <name type="scientific">Macaca fascicularis</name>
    <name type="common">Crab-eating macaque</name>
    <name type="synonym">Cynomolgus monkey</name>
    <dbReference type="NCBI Taxonomy" id="9541"/>
    <lineage>
        <taxon>Eukaryota</taxon>
        <taxon>Metazoa</taxon>
        <taxon>Chordata</taxon>
        <taxon>Craniata</taxon>
        <taxon>Vertebrata</taxon>
        <taxon>Euteleostomi</taxon>
        <taxon>Mammalia</taxon>
        <taxon>Eutheria</taxon>
        <taxon>Euarchontoglires</taxon>
        <taxon>Primates</taxon>
        <taxon>Haplorrhini</taxon>
        <taxon>Catarrhini</taxon>
        <taxon>Cercopithecidae</taxon>
        <taxon>Cercopithecinae</taxon>
        <taxon>Macaca</taxon>
    </lineage>
</organism>
<evidence type="ECO:0000313" key="2">
    <source>
        <dbReference type="Ensembl" id="ENSMFAP00000051233.1"/>
    </source>
</evidence>
<feature type="chain" id="PRO_5031376001" evidence="1">
    <location>
        <begin position="18"/>
        <end position="65"/>
    </location>
</feature>
<reference evidence="2 3" key="1">
    <citation type="submission" date="2013-03" db="EMBL/GenBank/DDBJ databases">
        <authorList>
            <person name="Warren W."/>
            <person name="Wilson R.K."/>
        </authorList>
    </citation>
    <scope>NUCLEOTIDE SEQUENCE</scope>
</reference>
<proteinExistence type="predicted"/>
<reference evidence="2" key="3">
    <citation type="submission" date="2025-09" db="UniProtKB">
        <authorList>
            <consortium name="Ensembl"/>
        </authorList>
    </citation>
    <scope>IDENTIFICATION</scope>
</reference>
<dbReference type="AlphaFoldDB" id="A0A7N9CKK4"/>
<dbReference type="Ensembl" id="ENSMFAT00000087840.1">
    <property type="protein sequence ID" value="ENSMFAP00000051233.1"/>
    <property type="gene ID" value="ENSMFAG00000050413.1"/>
</dbReference>
<keyword evidence="1" id="KW-0732">Signal</keyword>
<sequence>CWKFWLGQSVPLNFLRCLRLCCIQQNSSRVHVQNVQVSYIGIHLPWWFAVPINQSSTLGKSFTSL</sequence>
<dbReference type="GeneTree" id="ENSGT01030000239935"/>
<accession>A0A7N9CKK4</accession>
<protein>
    <submittedName>
        <fullName evidence="2">Uncharacterized protein</fullName>
    </submittedName>
</protein>
<evidence type="ECO:0000256" key="1">
    <source>
        <dbReference type="SAM" id="SignalP"/>
    </source>
</evidence>
<reference evidence="2" key="2">
    <citation type="submission" date="2025-08" db="UniProtKB">
        <authorList>
            <consortium name="Ensembl"/>
        </authorList>
    </citation>
    <scope>IDENTIFICATION</scope>
</reference>
<name>A0A7N9CKK4_MACFA</name>
<dbReference type="Proteomes" id="UP000233100">
    <property type="component" value="Chromosome 6"/>
</dbReference>